<protein>
    <submittedName>
        <fullName evidence="2">Uncharacterized protein</fullName>
    </submittedName>
</protein>
<evidence type="ECO:0000313" key="3">
    <source>
        <dbReference type="Proteomes" id="UP001281761"/>
    </source>
</evidence>
<feature type="region of interest" description="Disordered" evidence="1">
    <location>
        <begin position="83"/>
        <end position="104"/>
    </location>
</feature>
<proteinExistence type="predicted"/>
<comment type="caution">
    <text evidence="2">The sequence shown here is derived from an EMBL/GenBank/DDBJ whole genome shotgun (WGS) entry which is preliminary data.</text>
</comment>
<name>A0ABQ9XXU7_9EUKA</name>
<accession>A0ABQ9XXU7</accession>
<organism evidence="2 3">
    <name type="scientific">Blattamonas nauphoetae</name>
    <dbReference type="NCBI Taxonomy" id="2049346"/>
    <lineage>
        <taxon>Eukaryota</taxon>
        <taxon>Metamonada</taxon>
        <taxon>Preaxostyla</taxon>
        <taxon>Oxymonadida</taxon>
        <taxon>Blattamonas</taxon>
    </lineage>
</organism>
<dbReference type="EMBL" id="JARBJD010000057">
    <property type="protein sequence ID" value="KAK2956300.1"/>
    <property type="molecule type" value="Genomic_DNA"/>
</dbReference>
<keyword evidence="3" id="KW-1185">Reference proteome</keyword>
<evidence type="ECO:0000256" key="1">
    <source>
        <dbReference type="SAM" id="MobiDB-lite"/>
    </source>
</evidence>
<sequence>MRGRLSHVCNVVILRQELVYEERRSNDEKMATRDYCRSHIADAATNPVIPMKCCRCARTDAPGALDIPHLSSRPSALQQKMYAVEEHSQASTEHGDDKQVVAQH</sequence>
<gene>
    <name evidence="2" type="ORF">BLNAU_8667</name>
</gene>
<reference evidence="2 3" key="1">
    <citation type="journal article" date="2022" name="bioRxiv">
        <title>Genomics of Preaxostyla Flagellates Illuminates Evolutionary Transitions and the Path Towards Mitochondrial Loss.</title>
        <authorList>
            <person name="Novak L.V.F."/>
            <person name="Treitli S.C."/>
            <person name="Pyrih J."/>
            <person name="Halakuc P."/>
            <person name="Pipaliya S.V."/>
            <person name="Vacek V."/>
            <person name="Brzon O."/>
            <person name="Soukal P."/>
            <person name="Eme L."/>
            <person name="Dacks J.B."/>
            <person name="Karnkowska A."/>
            <person name="Elias M."/>
            <person name="Hampl V."/>
        </authorList>
    </citation>
    <scope>NUCLEOTIDE SEQUENCE [LARGE SCALE GENOMIC DNA]</scope>
    <source>
        <strain evidence="2">NAU3</strain>
        <tissue evidence="2">Gut</tissue>
    </source>
</reference>
<dbReference type="Proteomes" id="UP001281761">
    <property type="component" value="Unassembled WGS sequence"/>
</dbReference>
<evidence type="ECO:0000313" key="2">
    <source>
        <dbReference type="EMBL" id="KAK2956300.1"/>
    </source>
</evidence>